<dbReference type="Pfam" id="PF00454">
    <property type="entry name" value="PI3_PI4_kinase"/>
    <property type="match status" value="1"/>
</dbReference>
<evidence type="ECO:0000259" key="7">
    <source>
        <dbReference type="PROSITE" id="PS50290"/>
    </source>
</evidence>
<dbReference type="SUPFAM" id="SSF56112">
    <property type="entry name" value="Protein kinase-like (PK-like)"/>
    <property type="match status" value="1"/>
</dbReference>
<keyword evidence="3" id="KW-0808">Transferase</keyword>
<gene>
    <name evidence="8" type="ORF">HPP92_014256</name>
</gene>
<evidence type="ECO:0000256" key="1">
    <source>
        <dbReference type="ARBA" id="ARBA00008941"/>
    </source>
</evidence>
<evidence type="ECO:0000256" key="4">
    <source>
        <dbReference type="ARBA" id="ARBA00022741"/>
    </source>
</evidence>
<keyword evidence="4" id="KW-0547">Nucleotide-binding</keyword>
<dbReference type="InterPro" id="IPR044571">
    <property type="entry name" value="P4KG1-8"/>
</dbReference>
<feature type="domain" description="PI3K/PI4K catalytic" evidence="7">
    <location>
        <begin position="88"/>
        <end position="355"/>
    </location>
</feature>
<dbReference type="EMBL" id="JADCNL010000006">
    <property type="protein sequence ID" value="KAG0477415.1"/>
    <property type="molecule type" value="Genomic_DNA"/>
</dbReference>
<proteinExistence type="inferred from homology"/>
<reference evidence="8 9" key="1">
    <citation type="journal article" date="2020" name="Nat. Food">
        <title>A phased Vanilla planifolia genome enables genetic improvement of flavour and production.</title>
        <authorList>
            <person name="Hasing T."/>
            <person name="Tang H."/>
            <person name="Brym M."/>
            <person name="Khazi F."/>
            <person name="Huang T."/>
            <person name="Chambers A.H."/>
        </authorList>
    </citation>
    <scope>NUCLEOTIDE SEQUENCE [LARGE SCALE GENOMIC DNA]</scope>
    <source>
        <tissue evidence="8">Leaf</tissue>
    </source>
</reference>
<dbReference type="InterPro" id="IPR011009">
    <property type="entry name" value="Kinase-like_dom_sf"/>
</dbReference>
<dbReference type="PROSITE" id="PS50290">
    <property type="entry name" value="PI3_4_KINASE_3"/>
    <property type="match status" value="1"/>
</dbReference>
<dbReference type="PANTHER" id="PTHR45800:SF21">
    <property type="entry name" value="PHOSPHATIDYLINOSITOL 4-KINASE GAMMA 8"/>
    <property type="match status" value="1"/>
</dbReference>
<dbReference type="Proteomes" id="UP000636800">
    <property type="component" value="Chromosome 6"/>
</dbReference>
<sequence>MAVAVGHHRRPCFGPKWSRRFRLRSFPHPDLLDLSSTPQFQRSRSTPCFSSSSRDDAEGIARVEIAGGRSAPGVHALVVEAAVAMAFGARPVPAASGLGSAYFLLTPAGDRLAVLKPVDEEPLALCGLGSVRAGETGVREAAAYLLDHAGFAGVPPTALIRISHPAFSGLATSPVTRVASIQRFVPHDFDAGDLGPSRFSIASVHRIGILDVRLLNMDRHAGNLLVANDGSKLVPIDHGLCLPEILNDPYFEWLHWPQAAVPFSDLEAEYVAKLDAFHDAELLRSELPSLRESAIRLLILCTVFLQRAVLAGLCLADIGDMMTRNFGRFDEGASVLEALCKKAGEAVAELESDGSYSGDELKECQFVMDCKGEATEEVLDIPLLLRSKKKRALDPLQEDDEGEGREDVEELNLEKGGVMMMKKSASFSAGELNHEGISFKGMSEEQWRLFLEKFEQVLPEAFEARKIVGLSQRLGSSCSF</sequence>
<evidence type="ECO:0000313" key="8">
    <source>
        <dbReference type="EMBL" id="KAG0477415.1"/>
    </source>
</evidence>
<dbReference type="InterPro" id="IPR000403">
    <property type="entry name" value="PI3/4_kinase_cat_dom"/>
</dbReference>
<comment type="caution">
    <text evidence="8">The sequence shown here is derived from an EMBL/GenBank/DDBJ whole genome shotgun (WGS) entry which is preliminary data.</text>
</comment>
<evidence type="ECO:0000256" key="2">
    <source>
        <dbReference type="ARBA" id="ARBA00012169"/>
    </source>
</evidence>
<comment type="similarity">
    <text evidence="1">Belongs to the PI3/PI4-kinase family. Type II PI4K subfamily.</text>
</comment>
<dbReference type="EC" id="2.7.1.67" evidence="2"/>
<evidence type="ECO:0000313" key="9">
    <source>
        <dbReference type="Proteomes" id="UP000636800"/>
    </source>
</evidence>
<evidence type="ECO:0000256" key="6">
    <source>
        <dbReference type="ARBA" id="ARBA00022840"/>
    </source>
</evidence>
<keyword evidence="6" id="KW-0067">ATP-binding</keyword>
<dbReference type="GO" id="GO:0004430">
    <property type="term" value="F:1-phosphatidylinositol 4-kinase activity"/>
    <property type="evidence" value="ECO:0007669"/>
    <property type="project" value="UniProtKB-EC"/>
</dbReference>
<name>A0A835UYR9_VANPL</name>
<keyword evidence="5" id="KW-0418">Kinase</keyword>
<organism evidence="8 9">
    <name type="scientific">Vanilla planifolia</name>
    <name type="common">Vanilla</name>
    <dbReference type="NCBI Taxonomy" id="51239"/>
    <lineage>
        <taxon>Eukaryota</taxon>
        <taxon>Viridiplantae</taxon>
        <taxon>Streptophyta</taxon>
        <taxon>Embryophyta</taxon>
        <taxon>Tracheophyta</taxon>
        <taxon>Spermatophyta</taxon>
        <taxon>Magnoliopsida</taxon>
        <taxon>Liliopsida</taxon>
        <taxon>Asparagales</taxon>
        <taxon>Orchidaceae</taxon>
        <taxon>Vanilloideae</taxon>
        <taxon>Vanilleae</taxon>
        <taxon>Vanilla</taxon>
    </lineage>
</organism>
<evidence type="ECO:0000256" key="5">
    <source>
        <dbReference type="ARBA" id="ARBA00022777"/>
    </source>
</evidence>
<dbReference type="OrthoDB" id="6159439at2759"/>
<evidence type="ECO:0000256" key="3">
    <source>
        <dbReference type="ARBA" id="ARBA00022679"/>
    </source>
</evidence>
<dbReference type="PANTHER" id="PTHR45800">
    <property type="entry name" value="PHOSPHATIDYLINOSITOL 4-KINASE GAMMA"/>
    <property type="match status" value="1"/>
</dbReference>
<accession>A0A835UYR9</accession>
<protein>
    <recommendedName>
        <fullName evidence="2">1-phosphatidylinositol 4-kinase</fullName>
        <ecNumber evidence="2">2.7.1.67</ecNumber>
    </recommendedName>
</protein>
<dbReference type="AlphaFoldDB" id="A0A835UYR9"/>
<dbReference type="GO" id="GO:0005524">
    <property type="term" value="F:ATP binding"/>
    <property type="evidence" value="ECO:0007669"/>
    <property type="project" value="UniProtKB-KW"/>
</dbReference>
<keyword evidence="9" id="KW-1185">Reference proteome</keyword>